<organism evidence="2 3">
    <name type="scientific">Cnephaeus nilssonii</name>
    <name type="common">Northern bat</name>
    <name type="synonym">Eptesicus nilssonii</name>
    <dbReference type="NCBI Taxonomy" id="3371016"/>
    <lineage>
        <taxon>Eukaryota</taxon>
        <taxon>Metazoa</taxon>
        <taxon>Chordata</taxon>
        <taxon>Craniata</taxon>
        <taxon>Vertebrata</taxon>
        <taxon>Euteleostomi</taxon>
        <taxon>Mammalia</taxon>
        <taxon>Eutheria</taxon>
        <taxon>Laurasiatheria</taxon>
        <taxon>Chiroptera</taxon>
        <taxon>Yangochiroptera</taxon>
        <taxon>Vespertilionidae</taxon>
        <taxon>Cnephaeus</taxon>
    </lineage>
</organism>
<evidence type="ECO:0000313" key="3">
    <source>
        <dbReference type="Proteomes" id="UP001177744"/>
    </source>
</evidence>
<dbReference type="InterPro" id="IPR000210">
    <property type="entry name" value="BTB/POZ_dom"/>
</dbReference>
<dbReference type="AlphaFoldDB" id="A0AA40LJ61"/>
<dbReference type="InterPro" id="IPR011333">
    <property type="entry name" value="SKP1/BTB/POZ_sf"/>
</dbReference>
<gene>
    <name evidence="2" type="ORF">QTO34_006075</name>
</gene>
<protein>
    <recommendedName>
        <fullName evidence="1">BTB domain-containing protein</fullName>
    </recommendedName>
</protein>
<dbReference type="Pfam" id="PF00651">
    <property type="entry name" value="BTB"/>
    <property type="match status" value="1"/>
</dbReference>
<accession>A0AA40LJ61</accession>
<comment type="caution">
    <text evidence="2">The sequence shown here is derived from an EMBL/GenBank/DDBJ whole genome shotgun (WGS) entry which is preliminary data.</text>
</comment>
<keyword evidence="3" id="KW-1185">Reference proteome</keyword>
<sequence length="188" mass="21855">MDGCHVRGSFVESANSEVYLPNINKMSMQAVLDYLYTKQLSPNLDLDPLELIALANRFCLPHLVALAEQHAVQELTKAAMSGVGIDGEVLSYLELAQFHNAHQLAAWCLHHICTNYNSVCSKFRKEIKSKSADNQEYFERHRWPPVWYLKEEDHYQRVKREREKEDIALNKHHSRRKWCFWNSSPAVA</sequence>
<dbReference type="SUPFAM" id="SSF54695">
    <property type="entry name" value="POZ domain"/>
    <property type="match status" value="1"/>
</dbReference>
<feature type="domain" description="BTB" evidence="1">
    <location>
        <begin position="12"/>
        <end position="73"/>
    </location>
</feature>
<dbReference type="FunFam" id="3.30.710.10:FF:000014">
    <property type="entry name" value="Rho-related BTB domain-containing protein 2 isoform 1"/>
    <property type="match status" value="1"/>
</dbReference>
<dbReference type="Gene3D" id="3.30.710.10">
    <property type="entry name" value="Potassium Channel Kv1.1, Chain A"/>
    <property type="match status" value="1"/>
</dbReference>
<dbReference type="EMBL" id="JAULJE010000016">
    <property type="protein sequence ID" value="KAK1333689.1"/>
    <property type="molecule type" value="Genomic_DNA"/>
</dbReference>
<dbReference type="Proteomes" id="UP001177744">
    <property type="component" value="Unassembled WGS sequence"/>
</dbReference>
<proteinExistence type="predicted"/>
<evidence type="ECO:0000313" key="2">
    <source>
        <dbReference type="EMBL" id="KAK1333689.1"/>
    </source>
</evidence>
<reference evidence="2" key="1">
    <citation type="submission" date="2023-06" db="EMBL/GenBank/DDBJ databases">
        <title>Reference genome for the Northern bat (Eptesicus nilssonii), a most northern bat species.</title>
        <authorList>
            <person name="Laine V.N."/>
            <person name="Pulliainen A.T."/>
            <person name="Lilley T.M."/>
        </authorList>
    </citation>
    <scope>NUCLEOTIDE SEQUENCE</scope>
    <source>
        <strain evidence="2">BLF_Eptnil</strain>
        <tissue evidence="2">Kidney</tissue>
    </source>
</reference>
<evidence type="ECO:0000259" key="1">
    <source>
        <dbReference type="Pfam" id="PF00651"/>
    </source>
</evidence>
<name>A0AA40LJ61_CNENI</name>
<dbReference type="PANTHER" id="PTHR24413">
    <property type="entry name" value="SPECKLE-TYPE POZ PROTEIN"/>
    <property type="match status" value="1"/>
</dbReference>